<evidence type="ECO:0000256" key="3">
    <source>
        <dbReference type="SAM" id="SignalP"/>
    </source>
</evidence>
<protein>
    <submittedName>
        <fullName evidence="4">Uncharacterized protein</fullName>
    </submittedName>
</protein>
<evidence type="ECO:0000313" key="4">
    <source>
        <dbReference type="EMBL" id="KGN97689.1"/>
    </source>
</evidence>
<keyword evidence="3" id="KW-0732">Signal</keyword>
<keyword evidence="2" id="KW-0677">Repeat</keyword>
<keyword evidence="5" id="KW-1185">Reference proteome</keyword>
<feature type="chain" id="PRO_5001987694" evidence="3">
    <location>
        <begin position="32"/>
        <end position="439"/>
    </location>
</feature>
<evidence type="ECO:0000313" key="5">
    <source>
        <dbReference type="Proteomes" id="UP000030134"/>
    </source>
</evidence>
<dbReference type="SUPFAM" id="SSF52058">
    <property type="entry name" value="L domain-like"/>
    <property type="match status" value="1"/>
</dbReference>
<proteinExistence type="predicted"/>
<feature type="signal peptide" evidence="3">
    <location>
        <begin position="1"/>
        <end position="31"/>
    </location>
</feature>
<dbReference type="Gene3D" id="3.80.10.10">
    <property type="entry name" value="Ribonuclease Inhibitor"/>
    <property type="match status" value="1"/>
</dbReference>
<dbReference type="PANTHER" id="PTHR47566">
    <property type="match status" value="1"/>
</dbReference>
<sequence>MYLIHTTMKKTLLKGKHVAFLLGSISLFAFMACCSPKKQEPEPIVKPIVDPAFVPGEEETESNIITFVTEKPIGSTLALSFELNEEGKDNPDLYFTRMQGLGDFSEVEKRGRRYWLFTITEPVIKIKGAIERLDLSIPTDVNLEKLEESNRIKSIVVSPTIYLKSLIYNNDDEEPTLGYVNVSKAPNLAYLLVPNGKLNKLDVTQNKKLVSLYCGNNGLTELDLSQNALLKALVVSNNVLKRLDVHHMTALSILECAKCGLTELDLTDNEKLSFIDVRGNALTTLDVRNKPSLAAVEASDNKLKMVYFGKHNFLTNLDVSNNNLSLLDLSGLSALTYLECYRNELSKLNLSHSSKLCYVTCFENKIQGKAMNDMMRSLPTSEQEAKIAVFNPMTKSECNVCLKSDVAEATRRNWTCYQVAKPFEASFFFARHGAVYEGK</sequence>
<keyword evidence="1" id="KW-0433">Leucine-rich repeat</keyword>
<accession>A0A0A2GB60</accession>
<dbReference type="InterPro" id="IPR052574">
    <property type="entry name" value="CDIRP"/>
</dbReference>
<dbReference type="GO" id="GO:0035591">
    <property type="term" value="F:signaling adaptor activity"/>
    <property type="evidence" value="ECO:0007669"/>
    <property type="project" value="TreeGrafter"/>
</dbReference>
<dbReference type="eggNOG" id="COG4886">
    <property type="taxonomic scope" value="Bacteria"/>
</dbReference>
<dbReference type="InterPro" id="IPR032675">
    <property type="entry name" value="LRR_dom_sf"/>
</dbReference>
<reference evidence="4 5" key="1">
    <citation type="submission" date="2014-08" db="EMBL/GenBank/DDBJ databases">
        <title>Porphyromonas gingivicanis strain:COT-022_OH1391 Genome sequencing.</title>
        <authorList>
            <person name="Wallis C."/>
            <person name="Deusch O."/>
            <person name="O'Flynn C."/>
            <person name="Davis I."/>
            <person name="Jospin G."/>
            <person name="Darling A.E."/>
            <person name="Coil D.A."/>
            <person name="Alexiev A."/>
            <person name="Horsfall A."/>
            <person name="Kirkwood N."/>
            <person name="Harris S."/>
            <person name="Eisen J.A."/>
        </authorList>
    </citation>
    <scope>NUCLEOTIDE SEQUENCE [LARGE SCALE GENOMIC DNA]</scope>
    <source>
        <strain evidence="5">COT-022 OH1391</strain>
    </source>
</reference>
<dbReference type="PANTHER" id="PTHR47566:SF1">
    <property type="entry name" value="PROTEIN NUD1"/>
    <property type="match status" value="1"/>
</dbReference>
<dbReference type="Proteomes" id="UP000030134">
    <property type="component" value="Unassembled WGS sequence"/>
</dbReference>
<name>A0A0A2GB60_9PORP</name>
<organism evidence="4 5">
    <name type="scientific">Porphyromonas gingivicanis</name>
    <dbReference type="NCBI Taxonomy" id="266762"/>
    <lineage>
        <taxon>Bacteria</taxon>
        <taxon>Pseudomonadati</taxon>
        <taxon>Bacteroidota</taxon>
        <taxon>Bacteroidia</taxon>
        <taxon>Bacteroidales</taxon>
        <taxon>Porphyromonadaceae</taxon>
        <taxon>Porphyromonas</taxon>
    </lineage>
</organism>
<evidence type="ECO:0000256" key="2">
    <source>
        <dbReference type="ARBA" id="ARBA00022737"/>
    </source>
</evidence>
<evidence type="ECO:0000256" key="1">
    <source>
        <dbReference type="ARBA" id="ARBA00022614"/>
    </source>
</evidence>
<comment type="caution">
    <text evidence="4">The sequence shown here is derived from an EMBL/GenBank/DDBJ whole genome shotgun (WGS) entry which is preliminary data.</text>
</comment>
<dbReference type="AlphaFoldDB" id="A0A0A2GB60"/>
<dbReference type="EMBL" id="JQZW01000009">
    <property type="protein sequence ID" value="KGN97689.1"/>
    <property type="molecule type" value="Genomic_DNA"/>
</dbReference>
<gene>
    <name evidence="4" type="ORF">HQ36_05280</name>
</gene>